<proteinExistence type="predicted"/>
<accession>A0A229R7Y2</accession>
<organism evidence="1 2">
    <name type="scientific">Amycolatopsis thailandensis</name>
    <dbReference type="NCBI Taxonomy" id="589330"/>
    <lineage>
        <taxon>Bacteria</taxon>
        <taxon>Bacillati</taxon>
        <taxon>Actinomycetota</taxon>
        <taxon>Actinomycetes</taxon>
        <taxon>Pseudonocardiales</taxon>
        <taxon>Pseudonocardiaceae</taxon>
        <taxon>Amycolatopsis</taxon>
    </lineage>
</organism>
<evidence type="ECO:0000313" key="1">
    <source>
        <dbReference type="EMBL" id="OXM42748.1"/>
    </source>
</evidence>
<gene>
    <name evidence="1" type="ORF">CFP71_42215</name>
</gene>
<sequence length="74" mass="8472">MSNIDKLATEAMSFLGYSTRGKDHIIERAILRIQKAYREDHLDAAAIARLLGDDYPDGSPMRRTTFIQFVIERT</sequence>
<dbReference type="RefSeq" id="WP_093939442.1">
    <property type="nucleotide sequence ID" value="NZ_NMQT01000269.1"/>
</dbReference>
<dbReference type="AlphaFoldDB" id="A0A229R7Y2"/>
<comment type="caution">
    <text evidence="1">The sequence shown here is derived from an EMBL/GenBank/DDBJ whole genome shotgun (WGS) entry which is preliminary data.</text>
</comment>
<reference evidence="1 2" key="1">
    <citation type="submission" date="2017-07" db="EMBL/GenBank/DDBJ databases">
        <title>Amycolatopsis thailandensis Genome sequencing and assembly.</title>
        <authorList>
            <person name="Kaur N."/>
            <person name="Mayilraj S."/>
        </authorList>
    </citation>
    <scope>NUCLEOTIDE SEQUENCE [LARGE SCALE GENOMIC DNA]</scope>
    <source>
        <strain evidence="1 2">JCM 16380</strain>
    </source>
</reference>
<dbReference type="Proteomes" id="UP000215223">
    <property type="component" value="Unassembled WGS sequence"/>
</dbReference>
<keyword evidence="2" id="KW-1185">Reference proteome</keyword>
<name>A0A229R7Y2_9PSEU</name>
<dbReference type="EMBL" id="NMQT01000269">
    <property type="protein sequence ID" value="OXM42748.1"/>
    <property type="molecule type" value="Genomic_DNA"/>
</dbReference>
<evidence type="ECO:0000313" key="2">
    <source>
        <dbReference type="Proteomes" id="UP000215223"/>
    </source>
</evidence>
<protein>
    <submittedName>
        <fullName evidence="1">Uncharacterized protein</fullName>
    </submittedName>
</protein>